<proteinExistence type="predicted"/>
<gene>
    <name evidence="1" type="ORF">DB32_008376</name>
</gene>
<dbReference type="EMBL" id="CP011125">
    <property type="protein sequence ID" value="AKF11227.1"/>
    <property type="molecule type" value="Genomic_DNA"/>
</dbReference>
<evidence type="ECO:0000313" key="2">
    <source>
        <dbReference type="Proteomes" id="UP000034883"/>
    </source>
</evidence>
<dbReference type="SUPFAM" id="SSF63825">
    <property type="entry name" value="YWTD domain"/>
    <property type="match status" value="1"/>
</dbReference>
<accession>A0A0F6WA43</accession>
<protein>
    <submittedName>
        <fullName evidence="1">Kelch-like 5 protein</fullName>
    </submittedName>
</protein>
<dbReference type="Gene3D" id="2.130.10.10">
    <property type="entry name" value="YVTN repeat-like/Quinoprotein amine dehydrogenase"/>
    <property type="match status" value="1"/>
</dbReference>
<dbReference type="PANTHER" id="PTHR47197:SF3">
    <property type="entry name" value="DIHYDRO-HEME D1 DEHYDROGENASE"/>
    <property type="match status" value="1"/>
</dbReference>
<dbReference type="STRING" id="927083.DB32_008376"/>
<name>A0A0F6WA43_9BACT</name>
<keyword evidence="2" id="KW-1185">Reference proteome</keyword>
<evidence type="ECO:0000313" key="1">
    <source>
        <dbReference type="EMBL" id="AKF11227.1"/>
    </source>
</evidence>
<dbReference type="PANTHER" id="PTHR47197">
    <property type="entry name" value="PROTEIN NIRF"/>
    <property type="match status" value="1"/>
</dbReference>
<dbReference type="Proteomes" id="UP000034883">
    <property type="component" value="Chromosome"/>
</dbReference>
<dbReference type="AlphaFoldDB" id="A0A0F6WA43"/>
<dbReference type="PROSITE" id="PS51257">
    <property type="entry name" value="PROKAR_LIPOPROTEIN"/>
    <property type="match status" value="1"/>
</dbReference>
<dbReference type="InterPro" id="IPR015943">
    <property type="entry name" value="WD40/YVTN_repeat-like_dom_sf"/>
</dbReference>
<dbReference type="InterPro" id="IPR051200">
    <property type="entry name" value="Host-pathogen_enzymatic-act"/>
</dbReference>
<organism evidence="1 2">
    <name type="scientific">Sandaracinus amylolyticus</name>
    <dbReference type="NCBI Taxonomy" id="927083"/>
    <lineage>
        <taxon>Bacteria</taxon>
        <taxon>Pseudomonadati</taxon>
        <taxon>Myxococcota</taxon>
        <taxon>Polyangia</taxon>
        <taxon>Polyangiales</taxon>
        <taxon>Sandaracinaceae</taxon>
        <taxon>Sandaracinus</taxon>
    </lineage>
</organism>
<sequence length="654" mass="68967">MLRALASISLLSSLVAGCDCGGDPPGDACESSTDCRSTQECIDGTCVARTDGARPGLDASGDSGGACVDFDGDGRCSDVDCDDMDETRGGPERCDGVDNDCDTRTDEGLVEICGGSCSPSCDVETIPGAGGWMPDGTNSEGVIVDPSGALTLGRTEATSFSVWVANMDDGTVSKMDSRTNRELARYPTVGATAPAGSRPWNEMCAWTRTGGNCPSRTAVDQNFDAYVANRAFYAQGTVTKVANREEDCVDRNANGVIDTSRDLNGDGTIDIATAEFVGVEDECILWTTAVGADNAWPRALAIGVAPPDALVGDVWVGTFEGRQACRLSPVDGSTINCVAINNLQPYGAVSDSMGRIWFVDRSGARRDILGYVDAGGTTFTPAAPVPDAGFPPNLQAYGITVDADGRIYIASSASDPPILRYDPATMTWESATLPLGGTPRGVAADEMYLWVGISHESQAFTGALSDRVEQLRLSDLSHVATHRIPTGRQPVGVGVSFDGSVWAICQGTNSASRLDPMTGAWIEHGVGLHPYTYSDFIGFGLNVFAEPRGRYRFRQTGCEAGEFGSQRWLGARVNAEIPASTEVTLWVRVGNTPEEVEAATFIGPFPAPIANFAGPPGPIPQGRIIEVEIRLVTMDRRVAPRVMSIELAGECTGS</sequence>
<dbReference type="KEGG" id="samy:DB32_008376"/>
<reference evidence="1 2" key="1">
    <citation type="submission" date="2015-03" db="EMBL/GenBank/DDBJ databases">
        <title>Genome assembly of Sandaracinus amylolyticus DSM 53668.</title>
        <authorList>
            <person name="Sharma G."/>
            <person name="Subramanian S."/>
        </authorList>
    </citation>
    <scope>NUCLEOTIDE SEQUENCE [LARGE SCALE GENOMIC DNA]</scope>
    <source>
        <strain evidence="1 2">DSM 53668</strain>
    </source>
</reference>